<dbReference type="Pfam" id="PF02728">
    <property type="entry name" value="Cu_amine_oxidN3"/>
    <property type="match status" value="1"/>
</dbReference>
<dbReference type="PROSITE" id="PS01165">
    <property type="entry name" value="COPPER_AMINE_OXID_2"/>
    <property type="match status" value="1"/>
</dbReference>
<dbReference type="GO" id="GO:0008131">
    <property type="term" value="F:primary methylamine oxidase activity"/>
    <property type="evidence" value="ECO:0007669"/>
    <property type="project" value="InterPro"/>
</dbReference>
<dbReference type="GO" id="GO:0048038">
    <property type="term" value="F:quinone binding"/>
    <property type="evidence" value="ECO:0007669"/>
    <property type="project" value="InterPro"/>
</dbReference>
<keyword evidence="7" id="KW-0812">Transmembrane</keyword>
<keyword evidence="7" id="KW-1133">Transmembrane helix</keyword>
<evidence type="ECO:0000256" key="4">
    <source>
        <dbReference type="ARBA" id="ARBA00023002"/>
    </source>
</evidence>
<evidence type="ECO:0000256" key="3">
    <source>
        <dbReference type="ARBA" id="ARBA00022772"/>
    </source>
</evidence>
<comment type="cofactor">
    <cofactor evidence="6">
        <name>Cu cation</name>
        <dbReference type="ChEBI" id="CHEBI:23378"/>
    </cofactor>
    <text evidence="6">Contains 1 topaquinone per subunit.</text>
</comment>
<name>A0AAV2HYF1_LYMST</name>
<feature type="domain" description="Copper amine oxidase catalytic" evidence="8">
    <location>
        <begin position="348"/>
        <end position="756"/>
    </location>
</feature>
<dbReference type="AlphaFoldDB" id="A0AAV2HYF1"/>
<evidence type="ECO:0000256" key="7">
    <source>
        <dbReference type="SAM" id="Phobius"/>
    </source>
</evidence>
<evidence type="ECO:0000259" key="9">
    <source>
        <dbReference type="Pfam" id="PF02727"/>
    </source>
</evidence>
<dbReference type="Pfam" id="PF01179">
    <property type="entry name" value="Cu_amine_oxid"/>
    <property type="match status" value="1"/>
</dbReference>
<dbReference type="FunFam" id="3.10.450.40:FF:000018">
    <property type="entry name" value="Amine oxidase"/>
    <property type="match status" value="1"/>
</dbReference>
<dbReference type="GO" id="GO:0005507">
    <property type="term" value="F:copper ion binding"/>
    <property type="evidence" value="ECO:0007669"/>
    <property type="project" value="InterPro"/>
</dbReference>
<feature type="transmembrane region" description="Helical" evidence="7">
    <location>
        <begin position="40"/>
        <end position="62"/>
    </location>
</feature>
<dbReference type="GO" id="GO:0009308">
    <property type="term" value="P:amine metabolic process"/>
    <property type="evidence" value="ECO:0007669"/>
    <property type="project" value="UniProtKB-UniRule"/>
</dbReference>
<keyword evidence="2 6" id="KW-0479">Metal-binding</keyword>
<dbReference type="Pfam" id="PF02727">
    <property type="entry name" value="Cu_amine_oxidN2"/>
    <property type="match status" value="1"/>
</dbReference>
<dbReference type="EMBL" id="CAXITT010000332">
    <property type="protein sequence ID" value="CAL1539227.1"/>
    <property type="molecule type" value="Genomic_DNA"/>
</dbReference>
<dbReference type="PRINTS" id="PR00766">
    <property type="entry name" value="CUDAOXIDASE"/>
</dbReference>
<comment type="caution">
    <text evidence="11">The sequence shown here is derived from an EMBL/GenBank/DDBJ whole genome shotgun (WGS) entry which is preliminary data.</text>
</comment>
<evidence type="ECO:0000256" key="6">
    <source>
        <dbReference type="RuleBase" id="RU000672"/>
    </source>
</evidence>
<dbReference type="PANTHER" id="PTHR10638">
    <property type="entry name" value="COPPER AMINE OXIDASE"/>
    <property type="match status" value="1"/>
</dbReference>
<gene>
    <name evidence="11" type="ORF">GSLYS_00013046001</name>
</gene>
<dbReference type="FunFam" id="3.10.450.40:FF:000022">
    <property type="entry name" value="Amine oxidase"/>
    <property type="match status" value="1"/>
</dbReference>
<comment type="similarity">
    <text evidence="1 6">Belongs to the copper/topaquinone oxidase family.</text>
</comment>
<feature type="domain" description="Copper amine oxidase N3-terminal" evidence="10">
    <location>
        <begin position="220"/>
        <end position="297"/>
    </location>
</feature>
<dbReference type="InterPro" id="IPR000269">
    <property type="entry name" value="Cu_amine_oxidase"/>
</dbReference>
<keyword evidence="12" id="KW-1185">Reference proteome</keyword>
<dbReference type="InterPro" id="IPR016182">
    <property type="entry name" value="Cu_amine_oxidase_N-reg"/>
</dbReference>
<dbReference type="InterPro" id="IPR015798">
    <property type="entry name" value="Cu_amine_oxidase_C"/>
</dbReference>
<dbReference type="InterPro" id="IPR049947">
    <property type="entry name" value="Cu_Am_Ox_Cu-bd"/>
</dbReference>
<dbReference type="SUPFAM" id="SSF49998">
    <property type="entry name" value="Amine oxidase catalytic domain"/>
    <property type="match status" value="1"/>
</dbReference>
<evidence type="ECO:0000256" key="2">
    <source>
        <dbReference type="ARBA" id="ARBA00022723"/>
    </source>
</evidence>
<sequence>METHGLVNKMEEKIAVVPKRVLRRPSAVVIPWKTWLALRILAIVTSILVVLLAVALAAMVVIKTTPPYCSPGLESSNRNLANPGIFNDLTPNEMVSVRDYLLSQKRLGLTPYQTATLNSSYIFMITLQVPLKDAVLKFQKGTDRKPQRAAKVTVYRGNVDPPRVEEYLVGPLPQPKYHRVVTSPAYRRVPIPFSSRPVDGVERAQLKSFLSQATEELNSLFMESYGLKYHNCTPNVNCIMFEDFAPRGTESGERMTWFWAYRETEGFYLHPLGFAVQIDHNSPDATVWSVSRVIYNGQLFYEIDDLMDRYKEGSLRKIQPIMDQVDAEFSTFKKRGHHTFDSPLRGPRLIEPEGHRYSIEDQYIKYFGWSFNYHMRTTTGLQIAEVYFQEETVAYEISLQDITAFYTGYSPETAWLGLYGISWLLGASSYELVPGVDCPATATFRDTYHFANTGTPLRYKNSICIFEQTSNIPLRRHYSHSREGKFHSYGGLVSSSLVVRTIVSLWSCDYIVDYIFHLDGTIELKISLTGYIQASYDLAGQRPYGNRLHDNVRGNLHQHLFHWKIDLDIETPMNRYQTLDMTTESGSSFWYEGAVNKTQLKFDPVLKEDENEASVAYSFDQPQHHIIFNRQADNKYDTHRAYRVVNEAKSKFLLQDSSVTNAASWAKYQMAVTKYKDTEDSSSSIYAQGDPFDPVLDFSRYLEDNDTIVDTDIVVWVTSGLYHIPHAEDVPSTTTTANQCRVFLIPYNFFNHCPSMAVSDALLVRKRSSTDTSDTKNPLVFNTFGTAASEPKCYQKEKKLEEFQGDIELV</sequence>
<dbReference type="InterPro" id="IPR015802">
    <property type="entry name" value="Cu_amine_oxidase_N3"/>
</dbReference>
<keyword evidence="3 6" id="KW-0801">TPQ</keyword>
<keyword evidence="4 6" id="KW-0560">Oxidoreductase</keyword>
<dbReference type="SUPFAM" id="SSF54416">
    <property type="entry name" value="Amine oxidase N-terminal region"/>
    <property type="match status" value="2"/>
</dbReference>
<dbReference type="Gene3D" id="3.10.450.40">
    <property type="match status" value="2"/>
</dbReference>
<dbReference type="InterPro" id="IPR015800">
    <property type="entry name" value="Cu_amine_oxidase_N2"/>
</dbReference>
<comment type="PTM">
    <text evidence="6">Topaquinone (TPQ) is generated by copper-dependent autoxidation of a specific tyrosyl residue.</text>
</comment>
<dbReference type="InterPro" id="IPR036460">
    <property type="entry name" value="Cu_amine_oxidase_C_sf"/>
</dbReference>
<reference evidence="11 12" key="1">
    <citation type="submission" date="2024-04" db="EMBL/GenBank/DDBJ databases">
        <authorList>
            <consortium name="Genoscope - CEA"/>
            <person name="William W."/>
        </authorList>
    </citation>
    <scope>NUCLEOTIDE SEQUENCE [LARGE SCALE GENOMIC DNA]</scope>
</reference>
<evidence type="ECO:0000256" key="1">
    <source>
        <dbReference type="ARBA" id="ARBA00007983"/>
    </source>
</evidence>
<dbReference type="GO" id="GO:0005886">
    <property type="term" value="C:plasma membrane"/>
    <property type="evidence" value="ECO:0007669"/>
    <property type="project" value="TreeGrafter"/>
</dbReference>
<evidence type="ECO:0000256" key="5">
    <source>
        <dbReference type="ARBA" id="ARBA00023008"/>
    </source>
</evidence>
<evidence type="ECO:0000313" key="11">
    <source>
        <dbReference type="EMBL" id="CAL1539227.1"/>
    </source>
</evidence>
<keyword evidence="5 6" id="KW-0186">Copper</keyword>
<organism evidence="11 12">
    <name type="scientific">Lymnaea stagnalis</name>
    <name type="common">Great pond snail</name>
    <name type="synonym">Helix stagnalis</name>
    <dbReference type="NCBI Taxonomy" id="6523"/>
    <lineage>
        <taxon>Eukaryota</taxon>
        <taxon>Metazoa</taxon>
        <taxon>Spiralia</taxon>
        <taxon>Lophotrochozoa</taxon>
        <taxon>Mollusca</taxon>
        <taxon>Gastropoda</taxon>
        <taxon>Heterobranchia</taxon>
        <taxon>Euthyneura</taxon>
        <taxon>Panpulmonata</taxon>
        <taxon>Hygrophila</taxon>
        <taxon>Lymnaeoidea</taxon>
        <taxon>Lymnaeidae</taxon>
        <taxon>Lymnaea</taxon>
    </lineage>
</organism>
<feature type="domain" description="Copper amine oxidase N2-terminal" evidence="9">
    <location>
        <begin position="94"/>
        <end position="177"/>
    </location>
</feature>
<evidence type="ECO:0000259" key="8">
    <source>
        <dbReference type="Pfam" id="PF01179"/>
    </source>
</evidence>
<accession>A0AAV2HYF1</accession>
<dbReference type="EC" id="1.4.3.-" evidence="6"/>
<dbReference type="Proteomes" id="UP001497497">
    <property type="component" value="Unassembled WGS sequence"/>
</dbReference>
<dbReference type="Gene3D" id="2.70.98.20">
    <property type="entry name" value="Copper amine oxidase, catalytic domain"/>
    <property type="match status" value="1"/>
</dbReference>
<protein>
    <recommendedName>
        <fullName evidence="6">Amine oxidase</fullName>
        <ecNumber evidence="6">1.4.3.-</ecNumber>
    </recommendedName>
</protein>
<proteinExistence type="inferred from homology"/>
<keyword evidence="7" id="KW-0472">Membrane</keyword>
<evidence type="ECO:0000259" key="10">
    <source>
        <dbReference type="Pfam" id="PF02728"/>
    </source>
</evidence>
<evidence type="ECO:0000313" key="12">
    <source>
        <dbReference type="Proteomes" id="UP001497497"/>
    </source>
</evidence>
<dbReference type="PANTHER" id="PTHR10638:SF20">
    <property type="entry name" value="AMINE OXIDASE"/>
    <property type="match status" value="1"/>
</dbReference>